<name>A0A131ZXW8_SARSC</name>
<dbReference type="Proteomes" id="UP000070412">
    <property type="component" value="Unassembled WGS sequence"/>
</dbReference>
<comment type="similarity">
    <text evidence="4">Belongs to the TBCB family.</text>
</comment>
<evidence type="ECO:0000313" key="10">
    <source>
        <dbReference type="Proteomes" id="UP000616769"/>
    </source>
</evidence>
<reference evidence="9" key="2">
    <citation type="journal article" date="2020" name="PLoS Negl. Trop. Dis.">
        <title>High-quality nuclear genome for Sarcoptes scabiei-A critical resource for a neglected parasite.</title>
        <authorList>
            <person name="Korhonen P.K."/>
            <person name="Gasser R.B."/>
            <person name="Ma G."/>
            <person name="Wang T."/>
            <person name="Stroehlein A.J."/>
            <person name="Young N.D."/>
            <person name="Ang C.S."/>
            <person name="Fernando D.D."/>
            <person name="Lu H.C."/>
            <person name="Taylor S."/>
            <person name="Reynolds S.L."/>
            <person name="Mofiz E."/>
            <person name="Najaraj S.H."/>
            <person name="Gowda H."/>
            <person name="Madugundu A."/>
            <person name="Renuse S."/>
            <person name="Holt D."/>
            <person name="Pandey A."/>
            <person name="Papenfuss A.T."/>
            <person name="Fischer K."/>
        </authorList>
    </citation>
    <scope>NUCLEOTIDE SEQUENCE [LARGE SCALE GENOMIC DNA]</scope>
</reference>
<dbReference type="Proteomes" id="UP000616769">
    <property type="component" value="Unassembled WGS sequence"/>
</dbReference>
<reference evidence="8" key="4">
    <citation type="submission" date="2022-06" db="UniProtKB">
        <authorList>
            <consortium name="EnsemblMetazoa"/>
        </authorList>
    </citation>
    <scope>IDENTIFICATION</scope>
</reference>
<evidence type="ECO:0000256" key="1">
    <source>
        <dbReference type="ARBA" id="ARBA00004496"/>
    </source>
</evidence>
<organism evidence="7 10">
    <name type="scientific">Sarcoptes scabiei</name>
    <name type="common">Itch mite</name>
    <name type="synonym">Acarus scabiei</name>
    <dbReference type="NCBI Taxonomy" id="52283"/>
    <lineage>
        <taxon>Eukaryota</taxon>
        <taxon>Metazoa</taxon>
        <taxon>Ecdysozoa</taxon>
        <taxon>Arthropoda</taxon>
        <taxon>Chelicerata</taxon>
        <taxon>Arachnida</taxon>
        <taxon>Acari</taxon>
        <taxon>Acariformes</taxon>
        <taxon>Sarcoptiformes</taxon>
        <taxon>Astigmata</taxon>
        <taxon>Psoroptidia</taxon>
        <taxon>Sarcoptoidea</taxon>
        <taxon>Sarcoptidae</taxon>
        <taxon>Sarcoptinae</taxon>
        <taxon>Sarcoptes</taxon>
    </lineage>
</organism>
<feature type="domain" description="CAP-Gly" evidence="5">
    <location>
        <begin position="162"/>
        <end position="204"/>
    </location>
</feature>
<proteinExistence type="inferred from homology"/>
<dbReference type="GO" id="GO:0051010">
    <property type="term" value="F:microtubule plus-end binding"/>
    <property type="evidence" value="ECO:0007669"/>
    <property type="project" value="TreeGrafter"/>
</dbReference>
<dbReference type="OrthoDB" id="5295208at2759"/>
<reference evidence="7 10" key="1">
    <citation type="journal article" date="2015" name="Parasit. Vectors">
        <title>Draft genome of the scabies mite.</title>
        <authorList>
            <person name="Rider S.D.Jr."/>
            <person name="Morgan M.S."/>
            <person name="Arlian L.G."/>
        </authorList>
    </citation>
    <scope>NUCLEOTIDE SEQUENCE [LARGE SCALE GENOMIC DNA]</scope>
    <source>
        <strain evidence="7">Arlian Lab</strain>
    </source>
</reference>
<evidence type="ECO:0000256" key="3">
    <source>
        <dbReference type="ARBA" id="ARBA00023186"/>
    </source>
</evidence>
<comment type="subcellular location">
    <subcellularLocation>
        <location evidence="1">Cytoplasm</location>
    </subcellularLocation>
</comment>
<gene>
    <name evidence="7" type="ORF">QR98_0021320</name>
    <name evidence="6" type="ORF">SSS_1441</name>
</gene>
<dbReference type="EMBL" id="WVUK01000065">
    <property type="protein sequence ID" value="KAF7489036.1"/>
    <property type="molecule type" value="Genomic_DNA"/>
</dbReference>
<evidence type="ECO:0000313" key="7">
    <source>
        <dbReference type="EMBL" id="KPM03698.1"/>
    </source>
</evidence>
<evidence type="ECO:0000256" key="2">
    <source>
        <dbReference type="ARBA" id="ARBA00022490"/>
    </source>
</evidence>
<keyword evidence="9" id="KW-1185">Reference proteome</keyword>
<dbReference type="EnsemblMetazoa" id="SSS_1441s_mrna">
    <property type="protein sequence ID" value="KAF7489036.1"/>
    <property type="gene ID" value="SSS_1441"/>
</dbReference>
<evidence type="ECO:0000313" key="6">
    <source>
        <dbReference type="EMBL" id="KAF7489036.1"/>
    </source>
</evidence>
<dbReference type="VEuPathDB" id="VectorBase:SSCA008612"/>
<dbReference type="Pfam" id="PF14560">
    <property type="entry name" value="Ubiquitin_2"/>
    <property type="match status" value="1"/>
</dbReference>
<keyword evidence="3" id="KW-0143">Chaperone</keyword>
<evidence type="ECO:0000313" key="9">
    <source>
        <dbReference type="Proteomes" id="UP000070412"/>
    </source>
</evidence>
<protein>
    <submittedName>
        <fullName evidence="6 7">Tubulin-specific chaperone B</fullName>
    </submittedName>
</protein>
<evidence type="ECO:0000256" key="4">
    <source>
        <dbReference type="ARBA" id="ARBA00025779"/>
    </source>
</evidence>
<dbReference type="GO" id="GO:0031122">
    <property type="term" value="P:cytoplasmic microtubule organization"/>
    <property type="evidence" value="ECO:0007669"/>
    <property type="project" value="TreeGrafter"/>
</dbReference>
<dbReference type="SUPFAM" id="SSF74924">
    <property type="entry name" value="Cap-Gly domain"/>
    <property type="match status" value="1"/>
</dbReference>
<dbReference type="Gene3D" id="2.30.30.190">
    <property type="entry name" value="CAP Gly-rich-like domain"/>
    <property type="match status" value="1"/>
</dbReference>
<dbReference type="PANTHER" id="PTHR18916:SF85">
    <property type="entry name" value="TUBULIN-FOLDING COFACTOR B"/>
    <property type="match status" value="1"/>
</dbReference>
<evidence type="ECO:0000259" key="5">
    <source>
        <dbReference type="PROSITE" id="PS50245"/>
    </source>
</evidence>
<reference evidence="6" key="3">
    <citation type="submission" date="2020-01" db="EMBL/GenBank/DDBJ databases">
        <authorList>
            <person name="Korhonen P.K.K."/>
            <person name="Guangxu M.G."/>
            <person name="Wang T.W."/>
            <person name="Stroehlein A.J.S."/>
            <person name="Young N.D."/>
            <person name="Ang C.-S.A."/>
            <person name="Fernando D.W.F."/>
            <person name="Lu H.L."/>
            <person name="Taylor S.T."/>
            <person name="Ehtesham M.E.M."/>
            <person name="Najaraj S.H.N."/>
            <person name="Harsha G.H.G."/>
            <person name="Madugundu A.M."/>
            <person name="Renuse S.R."/>
            <person name="Holt D.H."/>
            <person name="Pandey A.P."/>
            <person name="Papenfuss A.P."/>
            <person name="Gasser R.B.G."/>
            <person name="Fischer K.F."/>
        </authorList>
    </citation>
    <scope>NUCLEOTIDE SEQUENCE</scope>
    <source>
        <strain evidence="6">SSS_KF_BRIS2020</strain>
    </source>
</reference>
<dbReference type="SMART" id="SM01052">
    <property type="entry name" value="CAP_GLY"/>
    <property type="match status" value="1"/>
</dbReference>
<dbReference type="PROSITE" id="PS50245">
    <property type="entry name" value="CAP_GLY_2"/>
    <property type="match status" value="1"/>
</dbReference>
<dbReference type="GO" id="GO:0035371">
    <property type="term" value="C:microtubule plus-end"/>
    <property type="evidence" value="ECO:0007669"/>
    <property type="project" value="TreeGrafter"/>
</dbReference>
<accession>A0A131ZXW8</accession>
<dbReference type="InterPro" id="IPR000938">
    <property type="entry name" value="CAP-Gly_domain"/>
</dbReference>
<dbReference type="Gene3D" id="3.10.20.90">
    <property type="entry name" value="Phosphatidylinositol 3-kinase Catalytic Subunit, Chain A, domain 1"/>
    <property type="match status" value="1"/>
</dbReference>
<dbReference type="InterPro" id="IPR000626">
    <property type="entry name" value="Ubiquitin-like_dom"/>
</dbReference>
<dbReference type="PANTHER" id="PTHR18916">
    <property type="entry name" value="DYNACTIN 1-RELATED MICROTUBULE-BINDING"/>
    <property type="match status" value="1"/>
</dbReference>
<dbReference type="InterPro" id="IPR029071">
    <property type="entry name" value="Ubiquitin-like_domsf"/>
</dbReference>
<dbReference type="GO" id="GO:0005938">
    <property type="term" value="C:cell cortex"/>
    <property type="evidence" value="ECO:0007669"/>
    <property type="project" value="TreeGrafter"/>
</dbReference>
<keyword evidence="2" id="KW-0963">Cytoplasm</keyword>
<dbReference type="GO" id="GO:0005634">
    <property type="term" value="C:nucleus"/>
    <property type="evidence" value="ECO:0007669"/>
    <property type="project" value="TreeGrafter"/>
</dbReference>
<dbReference type="AlphaFoldDB" id="A0A131ZXW8"/>
<dbReference type="InterPro" id="IPR036859">
    <property type="entry name" value="CAP-Gly_dom_sf"/>
</dbReference>
<sequence>MPIEEFSQIVCEITVNKNDNIIERKFPPEIHFDVLRNRLELITGASASSMTLTFQDSSGNNLDLDESVKCLMDLIKPGAENRLRLFVEDPDAIKFDNLSTVPKYEMNDEKYSERTDSVRVFKNKLRQSKLAQFDTDRFKIGSRCEVTIKNSESKRGQIMYIGSIGSLPGTFIGVYYDKPCGKNDGSFENIRYFECPQNHGSFVRPDSVHVGDYPPITETNSEPQ</sequence>
<evidence type="ECO:0000313" key="8">
    <source>
        <dbReference type="EnsemblMetazoa" id="KAF7489036.1"/>
    </source>
</evidence>
<dbReference type="EMBL" id="JXLN01005820">
    <property type="protein sequence ID" value="KPM03698.1"/>
    <property type="molecule type" value="Genomic_DNA"/>
</dbReference>
<dbReference type="Pfam" id="PF01302">
    <property type="entry name" value="CAP_GLY"/>
    <property type="match status" value="1"/>
</dbReference>
<dbReference type="SUPFAM" id="SSF54236">
    <property type="entry name" value="Ubiquitin-like"/>
    <property type="match status" value="1"/>
</dbReference>